<keyword evidence="1" id="KW-0472">Membrane</keyword>
<feature type="transmembrane region" description="Helical" evidence="1">
    <location>
        <begin position="140"/>
        <end position="161"/>
    </location>
</feature>
<organism evidence="2 3">
    <name type="scientific">Caproicibacter fermentans</name>
    <dbReference type="NCBI Taxonomy" id="2576756"/>
    <lineage>
        <taxon>Bacteria</taxon>
        <taxon>Bacillati</taxon>
        <taxon>Bacillota</taxon>
        <taxon>Clostridia</taxon>
        <taxon>Eubacteriales</taxon>
        <taxon>Acutalibacteraceae</taxon>
        <taxon>Caproicibacter</taxon>
    </lineage>
</organism>
<evidence type="ECO:0000256" key="1">
    <source>
        <dbReference type="SAM" id="Phobius"/>
    </source>
</evidence>
<keyword evidence="1" id="KW-0812">Transmembrane</keyword>
<dbReference type="AlphaFoldDB" id="A0A7G8TC27"/>
<reference evidence="2 3" key="1">
    <citation type="submission" date="2020-08" db="EMBL/GenBank/DDBJ databases">
        <title>The isolate Caproiciproducens sp. 7D4C2 produces n-caproate at mildly acidic conditions from hexoses: genome and rBOX comparison with related strains and chain-elongating bacteria.</title>
        <authorList>
            <person name="Esquivel-Elizondo S."/>
            <person name="Bagci C."/>
            <person name="Temovska M."/>
            <person name="Jeon B.S."/>
            <person name="Bessarab I."/>
            <person name="Williams R.B.H."/>
            <person name="Huson D.H."/>
            <person name="Angenent L.T."/>
        </authorList>
    </citation>
    <scope>NUCLEOTIDE SEQUENCE [LARGE SCALE GENOMIC DNA]</scope>
    <source>
        <strain evidence="2 3">7D4C2</strain>
    </source>
</reference>
<gene>
    <name evidence="2" type="ORF">HCR03_02325</name>
</gene>
<accession>A0A7G8TC27</accession>
<name>A0A7G8TC27_9FIRM</name>
<sequence length="173" mass="19085">MIGNRLEVKRMLYCAKCQVLAKSEAVCPSCGSKKLREVRANDPVMLFTADEMQCGMIRAAFDSNGIPHEERMCGPGAPPSILYGKMPNSLYHIFVPYGEVERCEEILHGIGALGENKFERNGPQNSDEDPSAAMSRGERILVRILSAVMFLALVWGVVSIADEFIDFIKSALT</sequence>
<dbReference type="Proteomes" id="UP000515909">
    <property type="component" value="Chromosome"/>
</dbReference>
<evidence type="ECO:0008006" key="4">
    <source>
        <dbReference type="Google" id="ProtNLM"/>
    </source>
</evidence>
<evidence type="ECO:0000313" key="2">
    <source>
        <dbReference type="EMBL" id="QNK41168.1"/>
    </source>
</evidence>
<protein>
    <recommendedName>
        <fullName evidence="4">DUF2007 domain-containing protein</fullName>
    </recommendedName>
</protein>
<proteinExistence type="predicted"/>
<evidence type="ECO:0000313" key="3">
    <source>
        <dbReference type="Proteomes" id="UP000515909"/>
    </source>
</evidence>
<keyword evidence="1" id="KW-1133">Transmembrane helix</keyword>
<dbReference type="EMBL" id="CP060286">
    <property type="protein sequence ID" value="QNK41168.1"/>
    <property type="molecule type" value="Genomic_DNA"/>
</dbReference>
<dbReference type="KEGG" id="cfem:HCR03_02325"/>
<dbReference type="RefSeq" id="WP_187036504.1">
    <property type="nucleotide sequence ID" value="NZ_CP060286.1"/>
</dbReference>